<evidence type="ECO:0000313" key="2">
    <source>
        <dbReference type="EMBL" id="CAB3388377.1"/>
    </source>
</evidence>
<dbReference type="Proteomes" id="UP000494165">
    <property type="component" value="Unassembled WGS sequence"/>
</dbReference>
<protein>
    <submittedName>
        <fullName evidence="2">Uncharacterized protein</fullName>
    </submittedName>
</protein>
<keyword evidence="3" id="KW-1185">Reference proteome</keyword>
<feature type="region of interest" description="Disordered" evidence="1">
    <location>
        <begin position="301"/>
        <end position="324"/>
    </location>
</feature>
<dbReference type="AlphaFoldDB" id="A0A8S1E6P3"/>
<evidence type="ECO:0000313" key="3">
    <source>
        <dbReference type="Proteomes" id="UP000494165"/>
    </source>
</evidence>
<feature type="region of interest" description="Disordered" evidence="1">
    <location>
        <begin position="88"/>
        <end position="147"/>
    </location>
</feature>
<name>A0A8S1E6P3_9INSE</name>
<feature type="compositionally biased region" description="Low complexity" evidence="1">
    <location>
        <begin position="1"/>
        <end position="11"/>
    </location>
</feature>
<reference evidence="2 3" key="1">
    <citation type="submission" date="2020-04" db="EMBL/GenBank/DDBJ databases">
        <authorList>
            <person name="Alioto T."/>
            <person name="Alioto T."/>
            <person name="Gomez Garrido J."/>
        </authorList>
    </citation>
    <scope>NUCLEOTIDE SEQUENCE [LARGE SCALE GENOMIC DNA]</scope>
</reference>
<feature type="compositionally biased region" description="Low complexity" evidence="1">
    <location>
        <begin position="18"/>
        <end position="39"/>
    </location>
</feature>
<evidence type="ECO:0000256" key="1">
    <source>
        <dbReference type="SAM" id="MobiDB-lite"/>
    </source>
</evidence>
<feature type="region of interest" description="Disordered" evidence="1">
    <location>
        <begin position="1"/>
        <end position="71"/>
    </location>
</feature>
<dbReference type="EMBL" id="CADEPI010000764">
    <property type="protein sequence ID" value="CAB3388377.1"/>
    <property type="molecule type" value="Genomic_DNA"/>
</dbReference>
<sequence>MFVRPTAGPRPRTGRGGADALAARATATDDAATPLGTGDPFDTPATSFDSAERAAGEHGAVSAAAAPARAPPRTRIKTVRAFEGRLGGRAVTRDPGRQAAAPVADGGERSTSITDLRRRHRASLTAPLSRSAQAHRDAGPGPDVRQGLTVRTTLGQAWVTDMIRNPQCAFEMSMFMCPAVHTSTRILRRPSSTHVPSDPPFGVVFHSIASLARSLARALLGYRLAPASLLARGRSLARSAFVLLENRVRHGTEPFVRDCVRALDAPRVVAPTVARRVRPRGAQLARPTSAQVARRILLKPGAAGRKTDDPLTGTATLNGAALPTPPLDERAVARVVARENRRTRVHLSTPSQGAYTVMILPQVHLRKLNDQVWSSFRPSGAPRAELRGPVRRPH</sequence>
<feature type="compositionally biased region" description="Low complexity" evidence="1">
    <location>
        <begin position="57"/>
        <end position="71"/>
    </location>
</feature>
<comment type="caution">
    <text evidence="2">The sequence shown here is derived from an EMBL/GenBank/DDBJ whole genome shotgun (WGS) entry which is preliminary data.</text>
</comment>
<organism evidence="2 3">
    <name type="scientific">Cloeon dipterum</name>
    <dbReference type="NCBI Taxonomy" id="197152"/>
    <lineage>
        <taxon>Eukaryota</taxon>
        <taxon>Metazoa</taxon>
        <taxon>Ecdysozoa</taxon>
        <taxon>Arthropoda</taxon>
        <taxon>Hexapoda</taxon>
        <taxon>Insecta</taxon>
        <taxon>Pterygota</taxon>
        <taxon>Palaeoptera</taxon>
        <taxon>Ephemeroptera</taxon>
        <taxon>Pisciforma</taxon>
        <taxon>Baetidae</taxon>
        <taxon>Cloeon</taxon>
    </lineage>
</organism>
<proteinExistence type="predicted"/>
<accession>A0A8S1E6P3</accession>
<gene>
    <name evidence="2" type="ORF">CLODIP_2_CD01297</name>
</gene>